<sequence>MRAPEGERAATPLELLFDLCFVVAVAILAADLHHGIVDHHGWEATRAYALLFVPVWWAWMSFTWFATAFDNDDVVHRLLTMAQMVGIVALAATTHDAAKGDLGAFGLAVAALRVPLIAQWVRAARADRAHAGFAGTYAAGLALGAVVWVAGSRLEPPLALAPLALAVLVDLATPVLAVRRAPGPVFHPGHIAERYGLFALIVIGESILAIAVGLEQAVENPEHRAEVLALVASGGAIAFALWWIYFEVLGRDGLTRRRSAAFVWGYGHLLLYAAIAAVGAGVQAQLEIVAEGEDAAVLAIALPTALALLAVAGLQVSANGVGRGVAPLLVASLASLPAALAGDVVLAGVVAAVAAVVAAAVATTATVGEGAGELSAA</sequence>
<protein>
    <recommendedName>
        <fullName evidence="4">Low temperature requirement protein A</fullName>
    </recommendedName>
</protein>
<feature type="transmembrane region" description="Helical" evidence="1">
    <location>
        <begin position="104"/>
        <end position="121"/>
    </location>
</feature>
<keyword evidence="1" id="KW-1133">Transmembrane helix</keyword>
<feature type="transmembrane region" description="Helical" evidence="1">
    <location>
        <begin position="227"/>
        <end position="245"/>
    </location>
</feature>
<dbReference type="Pfam" id="PF06772">
    <property type="entry name" value="LtrA"/>
    <property type="match status" value="1"/>
</dbReference>
<feature type="transmembrane region" description="Helical" evidence="1">
    <location>
        <begin position="296"/>
        <end position="318"/>
    </location>
</feature>
<keyword evidence="3" id="KW-1185">Reference proteome</keyword>
<organism evidence="2 3">
    <name type="scientific">Nocardioides fonticola</name>
    <dbReference type="NCBI Taxonomy" id="450363"/>
    <lineage>
        <taxon>Bacteria</taxon>
        <taxon>Bacillati</taxon>
        <taxon>Actinomycetota</taxon>
        <taxon>Actinomycetes</taxon>
        <taxon>Propionibacteriales</taxon>
        <taxon>Nocardioidaceae</taxon>
        <taxon>Nocardioides</taxon>
    </lineage>
</organism>
<feature type="transmembrane region" description="Helical" evidence="1">
    <location>
        <begin position="133"/>
        <end position="151"/>
    </location>
</feature>
<dbReference type="EMBL" id="BAAAZH010000031">
    <property type="protein sequence ID" value="GAA4127867.1"/>
    <property type="molecule type" value="Genomic_DNA"/>
</dbReference>
<keyword evidence="1" id="KW-0812">Transmembrane</keyword>
<evidence type="ECO:0000313" key="3">
    <source>
        <dbReference type="Proteomes" id="UP001501495"/>
    </source>
</evidence>
<comment type="caution">
    <text evidence="2">The sequence shown here is derived from an EMBL/GenBank/DDBJ whole genome shotgun (WGS) entry which is preliminary data.</text>
</comment>
<reference evidence="3" key="1">
    <citation type="journal article" date="2019" name="Int. J. Syst. Evol. Microbiol.">
        <title>The Global Catalogue of Microorganisms (GCM) 10K type strain sequencing project: providing services to taxonomists for standard genome sequencing and annotation.</title>
        <authorList>
            <consortium name="The Broad Institute Genomics Platform"/>
            <consortium name="The Broad Institute Genome Sequencing Center for Infectious Disease"/>
            <person name="Wu L."/>
            <person name="Ma J."/>
        </authorList>
    </citation>
    <scope>NUCLEOTIDE SEQUENCE [LARGE SCALE GENOMIC DNA]</scope>
    <source>
        <strain evidence="3">JCM 16703</strain>
    </source>
</reference>
<gene>
    <name evidence="2" type="ORF">GCM10022215_38810</name>
</gene>
<evidence type="ECO:0000256" key="1">
    <source>
        <dbReference type="SAM" id="Phobius"/>
    </source>
</evidence>
<keyword evidence="1" id="KW-0472">Membrane</keyword>
<accession>A0ABP7Y0E1</accession>
<feature type="transmembrane region" description="Helical" evidence="1">
    <location>
        <begin position="338"/>
        <end position="362"/>
    </location>
</feature>
<feature type="transmembrane region" description="Helical" evidence="1">
    <location>
        <begin position="74"/>
        <end position="92"/>
    </location>
</feature>
<feature type="transmembrane region" description="Helical" evidence="1">
    <location>
        <begin position="197"/>
        <end position="215"/>
    </location>
</feature>
<feature type="transmembrane region" description="Helical" evidence="1">
    <location>
        <begin position="265"/>
        <end position="284"/>
    </location>
</feature>
<proteinExistence type="predicted"/>
<feature type="transmembrane region" description="Helical" evidence="1">
    <location>
        <begin position="15"/>
        <end position="36"/>
    </location>
</feature>
<name>A0ABP7Y0E1_9ACTN</name>
<dbReference type="PANTHER" id="PTHR36840">
    <property type="entry name" value="BLL5714 PROTEIN"/>
    <property type="match status" value="1"/>
</dbReference>
<feature type="transmembrane region" description="Helical" evidence="1">
    <location>
        <begin position="48"/>
        <end position="68"/>
    </location>
</feature>
<dbReference type="Proteomes" id="UP001501495">
    <property type="component" value="Unassembled WGS sequence"/>
</dbReference>
<evidence type="ECO:0000313" key="2">
    <source>
        <dbReference type="EMBL" id="GAA4127867.1"/>
    </source>
</evidence>
<dbReference type="PANTHER" id="PTHR36840:SF1">
    <property type="entry name" value="BLL5714 PROTEIN"/>
    <property type="match status" value="1"/>
</dbReference>
<evidence type="ECO:0008006" key="4">
    <source>
        <dbReference type="Google" id="ProtNLM"/>
    </source>
</evidence>
<feature type="transmembrane region" description="Helical" evidence="1">
    <location>
        <begin position="158"/>
        <end position="177"/>
    </location>
</feature>
<dbReference type="InterPro" id="IPR010640">
    <property type="entry name" value="Low_temperature_requirement_A"/>
</dbReference>